<proteinExistence type="predicted"/>
<name>A0A8I6RSR7_CIMLE</name>
<organism evidence="2 3">
    <name type="scientific">Cimex lectularius</name>
    <name type="common">Bed bug</name>
    <name type="synonym">Acanthia lectularia</name>
    <dbReference type="NCBI Taxonomy" id="79782"/>
    <lineage>
        <taxon>Eukaryota</taxon>
        <taxon>Metazoa</taxon>
        <taxon>Ecdysozoa</taxon>
        <taxon>Arthropoda</taxon>
        <taxon>Hexapoda</taxon>
        <taxon>Insecta</taxon>
        <taxon>Pterygota</taxon>
        <taxon>Neoptera</taxon>
        <taxon>Paraneoptera</taxon>
        <taxon>Hemiptera</taxon>
        <taxon>Heteroptera</taxon>
        <taxon>Panheteroptera</taxon>
        <taxon>Cimicomorpha</taxon>
        <taxon>Cimicidae</taxon>
        <taxon>Cimex</taxon>
    </lineage>
</organism>
<dbReference type="AlphaFoldDB" id="A0A8I6RSR7"/>
<dbReference type="Proteomes" id="UP000494040">
    <property type="component" value="Unassembled WGS sequence"/>
</dbReference>
<protein>
    <submittedName>
        <fullName evidence="2">Uncharacterized protein</fullName>
    </submittedName>
</protein>
<keyword evidence="3" id="KW-1185">Reference proteome</keyword>
<dbReference type="RefSeq" id="XP_014248952.1">
    <property type="nucleotide sequence ID" value="XM_014393466.2"/>
</dbReference>
<dbReference type="KEGG" id="clec:106666345"/>
<feature type="transmembrane region" description="Helical" evidence="1">
    <location>
        <begin position="63"/>
        <end position="85"/>
    </location>
</feature>
<dbReference type="GeneID" id="106666345"/>
<feature type="transmembrane region" description="Helical" evidence="1">
    <location>
        <begin position="29"/>
        <end position="51"/>
    </location>
</feature>
<keyword evidence="1" id="KW-0812">Transmembrane</keyword>
<keyword evidence="1" id="KW-0472">Membrane</keyword>
<accession>A0A8I6RSR7</accession>
<keyword evidence="1" id="KW-1133">Transmembrane helix</keyword>
<evidence type="ECO:0000313" key="2">
    <source>
        <dbReference type="EnsemblMetazoa" id="XP_014248952.1"/>
    </source>
</evidence>
<sequence>MFFSIMEFLRKPKTFCCCMSLHTGCYVGAALYLISGILMSVGEIISGSPILKNSHHKYIIKEAFTYDLCPSLGIVFPSCLIAGLVKNNSLLVYSNACMMGAMLANNCFMILLNVLQLGHFSINYSIFIDNIIFSAIHAYFMIIIVAESEEIVLKNKQNVAILNEEINPCNNEG</sequence>
<feature type="transmembrane region" description="Helical" evidence="1">
    <location>
        <begin position="91"/>
        <end position="115"/>
    </location>
</feature>
<evidence type="ECO:0000256" key="1">
    <source>
        <dbReference type="SAM" id="Phobius"/>
    </source>
</evidence>
<feature type="transmembrane region" description="Helical" evidence="1">
    <location>
        <begin position="127"/>
        <end position="146"/>
    </location>
</feature>
<evidence type="ECO:0000313" key="3">
    <source>
        <dbReference type="Proteomes" id="UP000494040"/>
    </source>
</evidence>
<reference evidence="2" key="1">
    <citation type="submission" date="2022-01" db="UniProtKB">
        <authorList>
            <consortium name="EnsemblMetazoa"/>
        </authorList>
    </citation>
    <scope>IDENTIFICATION</scope>
</reference>
<dbReference type="EnsemblMetazoa" id="XM_014393466.2">
    <property type="protein sequence ID" value="XP_014248952.1"/>
    <property type="gene ID" value="LOC106666345"/>
</dbReference>